<dbReference type="EMBL" id="JBHSON010000051">
    <property type="protein sequence ID" value="MFC5750207.1"/>
    <property type="molecule type" value="Genomic_DNA"/>
</dbReference>
<comment type="caution">
    <text evidence="7">The sequence shown here is derived from an EMBL/GenBank/DDBJ whole genome shotgun (WGS) entry which is preliminary data.</text>
</comment>
<evidence type="ECO:0000259" key="6">
    <source>
        <dbReference type="Pfam" id="PF00082"/>
    </source>
</evidence>
<dbReference type="Gene3D" id="3.40.50.200">
    <property type="entry name" value="Peptidase S8/S53 domain"/>
    <property type="match status" value="1"/>
</dbReference>
<dbReference type="InterPro" id="IPR036852">
    <property type="entry name" value="Peptidase_S8/S53_dom_sf"/>
</dbReference>
<keyword evidence="2 5" id="KW-0645">Protease</keyword>
<dbReference type="PRINTS" id="PR00723">
    <property type="entry name" value="SUBTILISIN"/>
</dbReference>
<accession>A0ABW1A6A3</accession>
<feature type="active site" description="Charge relay system" evidence="5">
    <location>
        <position position="343"/>
    </location>
</feature>
<evidence type="ECO:0000256" key="4">
    <source>
        <dbReference type="ARBA" id="ARBA00022825"/>
    </source>
</evidence>
<dbReference type="Proteomes" id="UP001596074">
    <property type="component" value="Unassembled WGS sequence"/>
</dbReference>
<reference evidence="8" key="1">
    <citation type="journal article" date="2019" name="Int. J. Syst. Evol. Microbiol.">
        <title>The Global Catalogue of Microorganisms (GCM) 10K type strain sequencing project: providing services to taxonomists for standard genome sequencing and annotation.</title>
        <authorList>
            <consortium name="The Broad Institute Genomics Platform"/>
            <consortium name="The Broad Institute Genome Sequencing Center for Infectious Disease"/>
            <person name="Wu L."/>
            <person name="Ma J."/>
        </authorList>
    </citation>
    <scope>NUCLEOTIDE SEQUENCE [LARGE SCALE GENOMIC DNA]</scope>
    <source>
        <strain evidence="8">KCTC 42087</strain>
    </source>
</reference>
<dbReference type="PROSITE" id="PS00138">
    <property type="entry name" value="SUBTILASE_SER"/>
    <property type="match status" value="1"/>
</dbReference>
<dbReference type="SUPFAM" id="SSF52743">
    <property type="entry name" value="Subtilisin-like"/>
    <property type="match status" value="1"/>
</dbReference>
<dbReference type="PANTHER" id="PTHR43806:SF11">
    <property type="entry name" value="CEREVISIN-RELATED"/>
    <property type="match status" value="1"/>
</dbReference>
<feature type="active site" description="Charge relay system" evidence="5">
    <location>
        <position position="138"/>
    </location>
</feature>
<name>A0ABW1A6A3_9ACTN</name>
<organism evidence="7 8">
    <name type="scientific">Actinomadura rugatobispora</name>
    <dbReference type="NCBI Taxonomy" id="1994"/>
    <lineage>
        <taxon>Bacteria</taxon>
        <taxon>Bacillati</taxon>
        <taxon>Actinomycetota</taxon>
        <taxon>Actinomycetes</taxon>
        <taxon>Streptosporangiales</taxon>
        <taxon>Thermomonosporaceae</taxon>
        <taxon>Actinomadura</taxon>
    </lineage>
</organism>
<evidence type="ECO:0000313" key="7">
    <source>
        <dbReference type="EMBL" id="MFC5750207.1"/>
    </source>
</evidence>
<dbReference type="InterPro" id="IPR015500">
    <property type="entry name" value="Peptidase_S8_subtilisin-rel"/>
</dbReference>
<feature type="active site" description="Charge relay system" evidence="5">
    <location>
        <position position="178"/>
    </location>
</feature>
<dbReference type="InterPro" id="IPR023828">
    <property type="entry name" value="Peptidase_S8_Ser-AS"/>
</dbReference>
<dbReference type="PANTHER" id="PTHR43806">
    <property type="entry name" value="PEPTIDASE S8"/>
    <property type="match status" value="1"/>
</dbReference>
<feature type="domain" description="Peptidase S8/S53" evidence="6">
    <location>
        <begin position="130"/>
        <end position="359"/>
    </location>
</feature>
<comment type="similarity">
    <text evidence="1 5">Belongs to the peptidase S8 family.</text>
</comment>
<keyword evidence="4 5" id="KW-0720">Serine protease</keyword>
<evidence type="ECO:0000256" key="5">
    <source>
        <dbReference type="PROSITE-ProRule" id="PRU01240"/>
    </source>
</evidence>
<dbReference type="CDD" id="cd00306">
    <property type="entry name" value="Peptidases_S8_S53"/>
    <property type="match status" value="1"/>
</dbReference>
<evidence type="ECO:0000256" key="2">
    <source>
        <dbReference type="ARBA" id="ARBA00022670"/>
    </source>
</evidence>
<evidence type="ECO:0000256" key="1">
    <source>
        <dbReference type="ARBA" id="ARBA00011073"/>
    </source>
</evidence>
<dbReference type="PROSITE" id="PS51892">
    <property type="entry name" value="SUBTILASE"/>
    <property type="match status" value="1"/>
</dbReference>
<protein>
    <submittedName>
        <fullName evidence="7">S8 family serine peptidase</fullName>
    </submittedName>
</protein>
<dbReference type="RefSeq" id="WP_378285943.1">
    <property type="nucleotide sequence ID" value="NZ_JBHSON010000051.1"/>
</dbReference>
<sequence>MFDQEARLERLLARHSDAVVVEPMPGRRALIRRDQLLVAERDAPAAQELVRRWHDSSHDEHGVTSLRLRAPAKVDVCELVAGLGRDGRHRRLSLSPNHLVHGQPMWWSGPADLPRPAKPLPAPHAAAARREVTVAVLDTGLSPHPWYEDADWFAEQRAEVAEILDSDLDFELDAQAGHGTFIAGVLLRHAPTARLCAHRVIGGDGVGDELDIIRALARVVARGGADVVNLSIGCHTFDDRPSPLMARAVAALGRRTVVVACAGNTGGDRPFWPAALKQVIGVAALGRDGTDRAWFSNYGWWVDACAPGEDIASSYVYFDGPRPGMRGVDPDEFRGFATWSGTSFATPAVAGRIAGLAAAEGIEAAEAADRVLAPSSHRALPDLGVVVDTPCEAT</sequence>
<dbReference type="InterPro" id="IPR000209">
    <property type="entry name" value="Peptidase_S8/S53_dom"/>
</dbReference>
<evidence type="ECO:0000313" key="8">
    <source>
        <dbReference type="Proteomes" id="UP001596074"/>
    </source>
</evidence>
<evidence type="ECO:0000256" key="3">
    <source>
        <dbReference type="ARBA" id="ARBA00022801"/>
    </source>
</evidence>
<proteinExistence type="inferred from homology"/>
<keyword evidence="8" id="KW-1185">Reference proteome</keyword>
<dbReference type="InterPro" id="IPR050131">
    <property type="entry name" value="Peptidase_S8_subtilisin-like"/>
</dbReference>
<dbReference type="Pfam" id="PF00082">
    <property type="entry name" value="Peptidase_S8"/>
    <property type="match status" value="1"/>
</dbReference>
<keyword evidence="3 5" id="KW-0378">Hydrolase</keyword>
<gene>
    <name evidence="7" type="ORF">ACFPZN_31670</name>
</gene>